<dbReference type="CDD" id="cd02440">
    <property type="entry name" value="AdoMet_MTases"/>
    <property type="match status" value="1"/>
</dbReference>
<dbReference type="InterPro" id="IPR029063">
    <property type="entry name" value="SAM-dependent_MTases_sf"/>
</dbReference>
<keyword evidence="3" id="KW-0489">Methyltransferase</keyword>
<evidence type="ECO:0000259" key="2">
    <source>
        <dbReference type="Pfam" id="PF13649"/>
    </source>
</evidence>
<dbReference type="EMBL" id="WTPW01001289">
    <property type="protein sequence ID" value="KAF0445054.1"/>
    <property type="molecule type" value="Genomic_DNA"/>
</dbReference>
<gene>
    <name evidence="3" type="ORF">F8M41_003267</name>
</gene>
<dbReference type="InterPro" id="IPR041698">
    <property type="entry name" value="Methyltransf_25"/>
</dbReference>
<dbReference type="GO" id="GO:0008168">
    <property type="term" value="F:methyltransferase activity"/>
    <property type="evidence" value="ECO:0007669"/>
    <property type="project" value="UniProtKB-KW"/>
</dbReference>
<sequence length="307" mass="35364">MGITISYKRSSGDGNDKNDETIINKGNSEPNFDWLDGGKFPTKIEESYRLYARHFALKHVCHGNFTAPLKETITKGSKILDVGCGSGQWSIEIAQMFPDAEIYGIDISPKFPFIAPYNCTFVRGNILCRLSFEDNFFDFIWIRNLYAEMTNKDWPPLMHELKRVLKSGGIIEQHESDGLVHSAGPMLNKLQNTCMHVTSSKRNINLRVVYYLADYFKSAGFENISKTYRSIPLGRWGGRIGEINATNLKQTYLTIQPWLTPFTELTEDEYNRTIKQIVDKELNEYHSYTNHHIILVKKTISGHWWFS</sequence>
<evidence type="ECO:0000256" key="1">
    <source>
        <dbReference type="SAM" id="MobiDB-lite"/>
    </source>
</evidence>
<evidence type="ECO:0000313" key="4">
    <source>
        <dbReference type="Proteomes" id="UP000439903"/>
    </source>
</evidence>
<dbReference type="PANTHER" id="PTHR43591">
    <property type="entry name" value="METHYLTRANSFERASE"/>
    <property type="match status" value="1"/>
</dbReference>
<evidence type="ECO:0000313" key="3">
    <source>
        <dbReference type="EMBL" id="KAF0445054.1"/>
    </source>
</evidence>
<feature type="domain" description="Methyltransferase" evidence="2">
    <location>
        <begin position="79"/>
        <end position="169"/>
    </location>
</feature>
<reference evidence="3 4" key="1">
    <citation type="journal article" date="2019" name="Environ. Microbiol.">
        <title>At the nexus of three kingdoms: the genome of the mycorrhizal fungus Gigaspora margarita provides insights into plant, endobacterial and fungal interactions.</title>
        <authorList>
            <person name="Venice F."/>
            <person name="Ghignone S."/>
            <person name="Salvioli di Fossalunga A."/>
            <person name="Amselem J."/>
            <person name="Novero M."/>
            <person name="Xianan X."/>
            <person name="Sedzielewska Toro K."/>
            <person name="Morin E."/>
            <person name="Lipzen A."/>
            <person name="Grigoriev I.V."/>
            <person name="Henrissat B."/>
            <person name="Martin F.M."/>
            <person name="Bonfante P."/>
        </authorList>
    </citation>
    <scope>NUCLEOTIDE SEQUENCE [LARGE SCALE GENOMIC DNA]</scope>
    <source>
        <strain evidence="3 4">BEG34</strain>
    </source>
</reference>
<dbReference type="AlphaFoldDB" id="A0A8H3XD02"/>
<dbReference type="PANTHER" id="PTHR43591:SF24">
    <property type="entry name" value="2-METHOXY-6-POLYPRENYL-1,4-BENZOQUINOL METHYLASE, MITOCHONDRIAL"/>
    <property type="match status" value="1"/>
</dbReference>
<dbReference type="GO" id="GO:0032259">
    <property type="term" value="P:methylation"/>
    <property type="evidence" value="ECO:0007669"/>
    <property type="project" value="UniProtKB-KW"/>
</dbReference>
<protein>
    <submittedName>
        <fullName evidence="3">S-adenosyl-L-methionine-dependent methyltransferase</fullName>
    </submittedName>
</protein>
<comment type="caution">
    <text evidence="3">The sequence shown here is derived from an EMBL/GenBank/DDBJ whole genome shotgun (WGS) entry which is preliminary data.</text>
</comment>
<accession>A0A8H3XD02</accession>
<dbReference type="SUPFAM" id="SSF53335">
    <property type="entry name" value="S-adenosyl-L-methionine-dependent methyltransferases"/>
    <property type="match status" value="1"/>
</dbReference>
<proteinExistence type="predicted"/>
<keyword evidence="4" id="KW-1185">Reference proteome</keyword>
<feature type="compositionally biased region" description="Basic and acidic residues" evidence="1">
    <location>
        <begin position="10"/>
        <end position="22"/>
    </location>
</feature>
<dbReference type="Pfam" id="PF13649">
    <property type="entry name" value="Methyltransf_25"/>
    <property type="match status" value="1"/>
</dbReference>
<name>A0A8H3XD02_GIGMA</name>
<organism evidence="3 4">
    <name type="scientific">Gigaspora margarita</name>
    <dbReference type="NCBI Taxonomy" id="4874"/>
    <lineage>
        <taxon>Eukaryota</taxon>
        <taxon>Fungi</taxon>
        <taxon>Fungi incertae sedis</taxon>
        <taxon>Mucoromycota</taxon>
        <taxon>Glomeromycotina</taxon>
        <taxon>Glomeromycetes</taxon>
        <taxon>Diversisporales</taxon>
        <taxon>Gigasporaceae</taxon>
        <taxon>Gigaspora</taxon>
    </lineage>
</organism>
<dbReference type="Proteomes" id="UP000439903">
    <property type="component" value="Unassembled WGS sequence"/>
</dbReference>
<keyword evidence="3" id="KW-0808">Transferase</keyword>
<dbReference type="OrthoDB" id="2013972at2759"/>
<feature type="region of interest" description="Disordered" evidence="1">
    <location>
        <begin position="1"/>
        <end position="24"/>
    </location>
</feature>
<dbReference type="Gene3D" id="3.40.50.150">
    <property type="entry name" value="Vaccinia Virus protein VP39"/>
    <property type="match status" value="1"/>
</dbReference>